<reference evidence="2" key="1">
    <citation type="submission" date="2021-01" db="EMBL/GenBank/DDBJ databases">
        <authorList>
            <person name="Corre E."/>
            <person name="Pelletier E."/>
            <person name="Niang G."/>
            <person name="Scheremetjew M."/>
            <person name="Finn R."/>
            <person name="Kale V."/>
            <person name="Holt S."/>
            <person name="Cochrane G."/>
            <person name="Meng A."/>
            <person name="Brown T."/>
            <person name="Cohen L."/>
        </authorList>
    </citation>
    <scope>NUCLEOTIDE SEQUENCE</scope>
    <source>
        <strain evidence="2">GSBS06</strain>
    </source>
</reference>
<accession>A0A7S3PPC3</accession>
<name>A0A7S3PPC3_9STRA</name>
<keyword evidence="1" id="KW-1133">Transmembrane helix</keyword>
<gene>
    <name evidence="2" type="ORF">ASTO00021_LOCUS16059</name>
</gene>
<feature type="transmembrane region" description="Helical" evidence="1">
    <location>
        <begin position="79"/>
        <end position="96"/>
    </location>
</feature>
<sequence length="101" mass="11661">MLWVAGALRLPLWIGWVDLQITSPLEPQLLARICCNFEIAKVYYGYSVAIFVHFGSHLGQLCLYLGWLCKVNVHSLVNSLTRLFILVLLGDAWWFVRYSFI</sequence>
<keyword evidence="1" id="KW-0472">Membrane</keyword>
<organism evidence="2">
    <name type="scientific">Aplanochytrium stocchinoi</name>
    <dbReference type="NCBI Taxonomy" id="215587"/>
    <lineage>
        <taxon>Eukaryota</taxon>
        <taxon>Sar</taxon>
        <taxon>Stramenopiles</taxon>
        <taxon>Bigyra</taxon>
        <taxon>Labyrinthulomycetes</taxon>
        <taxon>Thraustochytrida</taxon>
        <taxon>Thraustochytriidae</taxon>
        <taxon>Aplanochytrium</taxon>
    </lineage>
</organism>
<dbReference type="AlphaFoldDB" id="A0A7S3PPC3"/>
<keyword evidence="1" id="KW-0812">Transmembrane</keyword>
<evidence type="ECO:0000313" key="2">
    <source>
        <dbReference type="EMBL" id="CAE0446052.1"/>
    </source>
</evidence>
<evidence type="ECO:0000256" key="1">
    <source>
        <dbReference type="SAM" id="Phobius"/>
    </source>
</evidence>
<protein>
    <submittedName>
        <fullName evidence="2">Uncharacterized protein</fullName>
    </submittedName>
</protein>
<dbReference type="EMBL" id="HBIN01020973">
    <property type="protein sequence ID" value="CAE0446052.1"/>
    <property type="molecule type" value="Transcribed_RNA"/>
</dbReference>
<proteinExistence type="predicted"/>
<feature type="transmembrane region" description="Helical" evidence="1">
    <location>
        <begin position="43"/>
        <end position="67"/>
    </location>
</feature>